<dbReference type="Ensembl" id="ENSMMDT00005021402.1">
    <property type="protein sequence ID" value="ENSMMDP00005020918.1"/>
    <property type="gene ID" value="ENSMMDG00005010261.1"/>
</dbReference>
<evidence type="ECO:0000256" key="1">
    <source>
        <dbReference type="SAM" id="MobiDB-lite"/>
    </source>
</evidence>
<dbReference type="GeneID" id="115361049"/>
<organism evidence="2 3">
    <name type="scientific">Myripristis murdjan</name>
    <name type="common">pinecone soldierfish</name>
    <dbReference type="NCBI Taxonomy" id="586833"/>
    <lineage>
        <taxon>Eukaryota</taxon>
        <taxon>Metazoa</taxon>
        <taxon>Chordata</taxon>
        <taxon>Craniata</taxon>
        <taxon>Vertebrata</taxon>
        <taxon>Euteleostomi</taxon>
        <taxon>Actinopterygii</taxon>
        <taxon>Neopterygii</taxon>
        <taxon>Teleostei</taxon>
        <taxon>Neoteleostei</taxon>
        <taxon>Acanthomorphata</taxon>
        <taxon>Holocentriformes</taxon>
        <taxon>Holocentridae</taxon>
        <taxon>Myripristis</taxon>
    </lineage>
</organism>
<reference evidence="2" key="2">
    <citation type="submission" date="2025-08" db="UniProtKB">
        <authorList>
            <consortium name="Ensembl"/>
        </authorList>
    </citation>
    <scope>IDENTIFICATION</scope>
</reference>
<feature type="region of interest" description="Disordered" evidence="1">
    <location>
        <begin position="538"/>
        <end position="637"/>
    </location>
</feature>
<name>A0A667Y2X6_9TELE</name>
<dbReference type="AlphaFoldDB" id="A0A667Y2X6"/>
<reference evidence="2" key="1">
    <citation type="submission" date="2019-06" db="EMBL/GenBank/DDBJ databases">
        <authorList>
            <consortium name="Wellcome Sanger Institute Data Sharing"/>
        </authorList>
    </citation>
    <scope>NUCLEOTIDE SEQUENCE [LARGE SCALE GENOMIC DNA]</scope>
</reference>
<dbReference type="Proteomes" id="UP000472263">
    <property type="component" value="Chromosome 6"/>
</dbReference>
<protein>
    <submittedName>
        <fullName evidence="2">Si:dkey-73n10.1</fullName>
    </submittedName>
</protein>
<dbReference type="OrthoDB" id="9908305at2759"/>
<feature type="compositionally biased region" description="Basic and acidic residues" evidence="1">
    <location>
        <begin position="625"/>
        <end position="637"/>
    </location>
</feature>
<feature type="compositionally biased region" description="Basic and acidic residues" evidence="1">
    <location>
        <begin position="688"/>
        <end position="704"/>
    </location>
</feature>
<evidence type="ECO:0000313" key="3">
    <source>
        <dbReference type="Proteomes" id="UP000472263"/>
    </source>
</evidence>
<sequence length="1097" mass="122131">MMSSQSVQSLIRPVPQSKMPLFEGTIASTGLSKPGNMSGFLSKQTLQYSGTYFTYEHREKDAAGFTPWTSSNTTLLNSRSPASHHAGMEGQNHVIYRLDNKAFSPEEGHSPSSVLQTPGKQGFTYYTRSPGISSPTAAASVAVRKQTSGALNSSPPSDNSVYLAVPKPIYAHNPCCNELGCMLGQRYSVEHGSHRMPNTVYENEWMHTSARYTQRSPIQRKTQETLMQQRGLQFQPNAELPLKNITVEKYHSLSPSRARTLPAYIEPNYSSYPCASTHTVFGPLSEPSQRLLTSPKGCHSLYPPHPPPYEHMTSEVYQDHSPMSKYGQLTQHPMFYYPQANVEVESRAVCKDTGGKHKEDVVPALPKHTISNPRERYLVSQSVHGEIPMPSTETMPSHAFMRGFDYACYAVPRIHLNASQMRPSLKRQHAPLSLHSNHITTSPSSLHIDGTLASSAKLHKHQPKATLHVDRSCTSPACLHVDQPNSSRHMEQPIVSPVSTQMTRVFSPLTSLHANRPSPSPARFKTDRPLDYSRYKAQNTCPKQPQGLAHSPGDRLSQSAAHNGDHNHKAGTSTNPLQVIVTPAAATSKEHHAPASSLGTTVDKGKLKRSISHTPVGDTSPSIQIKEETRDSCEMDQYQKRQKVEVDNVKVEDKPDSPMPVIDNVFSLAPYKEYLEASGVLFPRKAPKKSDQSPEPSAIKETDRGQGPVVCLVSKDICPNTPAEQPVVEILEHKDIKVEKVEPDTLVGTPVSHCKMSEDDCREITIKKEVEDTGSYDKEPMLVIKKCEPDEFVSEPLLVIKDETTDDCRQCELMVEMSAGSSQGDTHEPHEQMVIIHPELNSPHQPLGSKLNFQNIPAHCLKLSTYKIVIPDTLCSTPVLTPEKLSPVQPVAEVKPKSEVQKSARQRFLELHNSLCKLVSNTVLVSTEQDLRAWLSQLQLNEPASPSAKIQKISSLLGVKDRQVWLTEETKSALQKVLERLREYVSQEHCPFPHVMRTGAVFIPMLVVKELLFPQVQGGFIDQVLQEHRVELRPTTLSEEKILTQLHKRACSSKLRRLLSLKHLPDIYADVVSLFYHACVCKRLESTSPDVQKKVQS</sequence>
<gene>
    <name evidence="2" type="primary">c6h15orf39</name>
</gene>
<dbReference type="PANTHER" id="PTHR28422">
    <property type="entry name" value="SIMILAR TO HUMAN CHROMOSOME 15 OPEN READING FRAME 39"/>
    <property type="match status" value="1"/>
</dbReference>
<reference evidence="2" key="3">
    <citation type="submission" date="2025-09" db="UniProtKB">
        <authorList>
            <consortium name="Ensembl"/>
        </authorList>
    </citation>
    <scope>IDENTIFICATION</scope>
</reference>
<dbReference type="RefSeq" id="XP_029910150.1">
    <property type="nucleotide sequence ID" value="XM_030054290.1"/>
</dbReference>
<feature type="region of interest" description="Disordered" evidence="1">
    <location>
        <begin position="685"/>
        <end position="705"/>
    </location>
</feature>
<dbReference type="PANTHER" id="PTHR28422:SF1">
    <property type="entry name" value="SIMILAR TO HUMAN CHROMOSOME 15 OPEN READING FRAME 39"/>
    <property type="match status" value="1"/>
</dbReference>
<proteinExistence type="predicted"/>
<keyword evidence="3" id="KW-1185">Reference proteome</keyword>
<evidence type="ECO:0000313" key="2">
    <source>
        <dbReference type="Ensembl" id="ENSMMDP00005020918.1"/>
    </source>
</evidence>
<dbReference type="InParanoid" id="A0A667Y2X6"/>
<dbReference type="CTD" id="105354222"/>
<dbReference type="Pfam" id="PF17663">
    <property type="entry name" value="DUF5525"/>
    <property type="match status" value="1"/>
</dbReference>
<accession>A0A667Y2X6</accession>
<dbReference type="InterPro" id="IPR037656">
    <property type="entry name" value="DUF5525"/>
</dbReference>
<dbReference type="GeneTree" id="ENSGT00940000169185"/>